<evidence type="ECO:0000256" key="1">
    <source>
        <dbReference type="SAM" id="Coils"/>
    </source>
</evidence>
<reference evidence="3 4" key="1">
    <citation type="submission" date="2023-11" db="EMBL/GenBank/DDBJ databases">
        <authorList>
            <person name="Hedman E."/>
            <person name="Englund M."/>
            <person name="Stromberg M."/>
            <person name="Nyberg Akerstrom W."/>
            <person name="Nylinder S."/>
            <person name="Jareborg N."/>
            <person name="Kallberg Y."/>
            <person name="Kronander E."/>
        </authorList>
    </citation>
    <scope>NUCLEOTIDE SEQUENCE [LARGE SCALE GENOMIC DNA]</scope>
</reference>
<organism evidence="3 4">
    <name type="scientific">Parnassius mnemosyne</name>
    <name type="common">clouded apollo</name>
    <dbReference type="NCBI Taxonomy" id="213953"/>
    <lineage>
        <taxon>Eukaryota</taxon>
        <taxon>Metazoa</taxon>
        <taxon>Ecdysozoa</taxon>
        <taxon>Arthropoda</taxon>
        <taxon>Hexapoda</taxon>
        <taxon>Insecta</taxon>
        <taxon>Pterygota</taxon>
        <taxon>Neoptera</taxon>
        <taxon>Endopterygota</taxon>
        <taxon>Lepidoptera</taxon>
        <taxon>Glossata</taxon>
        <taxon>Ditrysia</taxon>
        <taxon>Papilionoidea</taxon>
        <taxon>Papilionidae</taxon>
        <taxon>Parnassiinae</taxon>
        <taxon>Parnassini</taxon>
        <taxon>Parnassius</taxon>
        <taxon>Driopa</taxon>
    </lineage>
</organism>
<comment type="caution">
    <text evidence="3">The sequence shown here is derived from an EMBL/GenBank/DDBJ whole genome shotgun (WGS) entry which is preliminary data.</text>
</comment>
<evidence type="ECO:0000313" key="3">
    <source>
        <dbReference type="EMBL" id="CAK1595281.1"/>
    </source>
</evidence>
<dbReference type="Pfam" id="PF00078">
    <property type="entry name" value="RVT_1"/>
    <property type="match status" value="1"/>
</dbReference>
<dbReference type="PANTHER" id="PTHR19446">
    <property type="entry name" value="REVERSE TRANSCRIPTASES"/>
    <property type="match status" value="1"/>
</dbReference>
<feature type="coiled-coil region" evidence="1">
    <location>
        <begin position="132"/>
        <end position="181"/>
    </location>
</feature>
<accession>A0AAV1LJI5</accession>
<proteinExistence type="predicted"/>
<evidence type="ECO:0000313" key="4">
    <source>
        <dbReference type="Proteomes" id="UP001314205"/>
    </source>
</evidence>
<dbReference type="InterPro" id="IPR043502">
    <property type="entry name" value="DNA/RNA_pol_sf"/>
</dbReference>
<dbReference type="InterPro" id="IPR000477">
    <property type="entry name" value="RT_dom"/>
</dbReference>
<gene>
    <name evidence="3" type="ORF">PARMNEM_LOCUS14783</name>
</gene>
<dbReference type="SUPFAM" id="SSF56672">
    <property type="entry name" value="DNA/RNA polymerases"/>
    <property type="match status" value="1"/>
</dbReference>
<dbReference type="GO" id="GO:0071897">
    <property type="term" value="P:DNA biosynthetic process"/>
    <property type="evidence" value="ECO:0007669"/>
    <property type="project" value="UniProtKB-ARBA"/>
</dbReference>
<dbReference type="Proteomes" id="UP001314205">
    <property type="component" value="Unassembled WGS sequence"/>
</dbReference>
<feature type="domain" description="Reverse transcriptase" evidence="2">
    <location>
        <begin position="319"/>
        <end position="590"/>
    </location>
</feature>
<dbReference type="CDD" id="cd01650">
    <property type="entry name" value="RT_nLTR_like"/>
    <property type="match status" value="1"/>
</dbReference>
<protein>
    <recommendedName>
        <fullName evidence="2">Reverse transcriptase domain-containing protein</fullName>
    </recommendedName>
</protein>
<name>A0AAV1LJI5_9NEOP</name>
<keyword evidence="1" id="KW-0175">Coiled coil</keyword>
<dbReference type="EMBL" id="CAVLGL010000092">
    <property type="protein sequence ID" value="CAK1595281.1"/>
    <property type="molecule type" value="Genomic_DNA"/>
</dbReference>
<keyword evidence="4" id="KW-1185">Reference proteome</keyword>
<dbReference type="AlphaFoldDB" id="A0AAV1LJI5"/>
<evidence type="ECO:0000259" key="2">
    <source>
        <dbReference type="PROSITE" id="PS50878"/>
    </source>
</evidence>
<dbReference type="PROSITE" id="PS50878">
    <property type="entry name" value="RT_POL"/>
    <property type="match status" value="1"/>
</dbReference>
<sequence length="663" mass="76420">MNKLCTSIIDITACSSSLLHRLKDWYVDESLCTISSHKLVSFNLELVLSNTAVNIYGTRIYNTKKANWGNLKNELNTELSRYAISKKINEITTPQELEETIKNYTKLILAGCNNNIPMKKQKRKVKDPVWWNNEINEKKADMIRKRRRIRNANPLRRKHVIDQYLDARQEYTNAIEKATTQSWKNLCNKGEKESLWQRTYRILKTCSNREQDRLLRDSDGKILSEVESANHLADTFYPWDNPDTDSVQQTEIRIERQQIISKLKNEDISAIKLFTKLEIREIFKNMSPKKAPGEDGLTSDICQAAFESNPEILQSIYNKCLTLGYFPEIWKTATIKVIPKPNKEDYSLAKSYRPIGLLPVLGKVLEKLFVNRVQWQLGREGKINNRQYGFTPQRSTEDALFDTTTLIKKGLKNKAIVVLISLDIEGAFDNAWWPAIIKELHAKNVDKSMVRLISSYLSERKIHLRYAGQECRKPTNKGCIQGSTCGPMLWNILIDPLLNATKDLDAHVQAFADDILIVAKNKDGQKLEKDINETLRIITEWGKKHKLRFAPQKTQSIIITKKLKYHRPCLHIEGLTLQYTNQMKVLGLTIDNNVNFKAHLDSVCRKAINIYKMVSRAAKAHWELNSEIIKTIYSAVVEPTILYAASCWAETTEKSISKKYLIE</sequence>